<evidence type="ECO:0000256" key="2">
    <source>
        <dbReference type="ARBA" id="ARBA00023125"/>
    </source>
</evidence>
<dbReference type="Pfam" id="PF07729">
    <property type="entry name" value="FCD"/>
    <property type="match status" value="1"/>
</dbReference>
<gene>
    <name evidence="6" type="ORF">SAMN04488105_108178</name>
</gene>
<dbReference type="GO" id="GO:0003677">
    <property type="term" value="F:DNA binding"/>
    <property type="evidence" value="ECO:0007669"/>
    <property type="project" value="UniProtKB-KW"/>
</dbReference>
<evidence type="ECO:0000256" key="3">
    <source>
        <dbReference type="ARBA" id="ARBA00023163"/>
    </source>
</evidence>
<keyword evidence="7" id="KW-1185">Reference proteome</keyword>
<name>A0A1G7G7F3_9RHOB</name>
<dbReference type="STRING" id="282683.SAMN04488105_108178"/>
<dbReference type="InterPro" id="IPR008920">
    <property type="entry name" value="TF_FadR/GntR_C"/>
</dbReference>
<proteinExistence type="predicted"/>
<evidence type="ECO:0000313" key="7">
    <source>
        <dbReference type="Proteomes" id="UP000198994"/>
    </source>
</evidence>
<sequence length="49" mass="5498">MAAQRISEDQLKALEETLAEMEVSLDDVTRYNIADARFHAIAATSSCRR</sequence>
<keyword evidence="2" id="KW-0238">DNA-binding</keyword>
<feature type="domain" description="GntR C-terminal" evidence="5">
    <location>
        <begin position="1"/>
        <end position="44"/>
    </location>
</feature>
<organism evidence="6 7">
    <name type="scientific">Salipiger thiooxidans</name>
    <dbReference type="NCBI Taxonomy" id="282683"/>
    <lineage>
        <taxon>Bacteria</taxon>
        <taxon>Pseudomonadati</taxon>
        <taxon>Pseudomonadota</taxon>
        <taxon>Alphaproteobacteria</taxon>
        <taxon>Rhodobacterales</taxon>
        <taxon>Roseobacteraceae</taxon>
        <taxon>Salipiger</taxon>
    </lineage>
</organism>
<protein>
    <submittedName>
        <fullName evidence="6">FCD domain-containing protein</fullName>
    </submittedName>
</protein>
<keyword evidence="4" id="KW-0175">Coiled coil</keyword>
<evidence type="ECO:0000313" key="6">
    <source>
        <dbReference type="EMBL" id="SDE84027.1"/>
    </source>
</evidence>
<dbReference type="Gene3D" id="1.20.120.530">
    <property type="entry name" value="GntR ligand-binding domain-like"/>
    <property type="match status" value="1"/>
</dbReference>
<dbReference type="AlphaFoldDB" id="A0A1G7G7F3"/>
<reference evidence="7" key="1">
    <citation type="submission" date="2016-10" db="EMBL/GenBank/DDBJ databases">
        <authorList>
            <person name="Varghese N."/>
            <person name="Submissions S."/>
        </authorList>
    </citation>
    <scope>NUCLEOTIDE SEQUENCE [LARGE SCALE GENOMIC DNA]</scope>
    <source>
        <strain evidence="7">DSM 10146</strain>
    </source>
</reference>
<dbReference type="Proteomes" id="UP000198994">
    <property type="component" value="Unassembled WGS sequence"/>
</dbReference>
<accession>A0A1G7G7F3</accession>
<dbReference type="InterPro" id="IPR011711">
    <property type="entry name" value="GntR_C"/>
</dbReference>
<dbReference type="SUPFAM" id="SSF48008">
    <property type="entry name" value="GntR ligand-binding domain-like"/>
    <property type="match status" value="1"/>
</dbReference>
<dbReference type="EMBL" id="FNAV01000008">
    <property type="protein sequence ID" value="SDE84027.1"/>
    <property type="molecule type" value="Genomic_DNA"/>
</dbReference>
<evidence type="ECO:0000256" key="1">
    <source>
        <dbReference type="ARBA" id="ARBA00023015"/>
    </source>
</evidence>
<keyword evidence="1" id="KW-0805">Transcription regulation</keyword>
<feature type="coiled-coil region" evidence="4">
    <location>
        <begin position="4"/>
        <end position="31"/>
    </location>
</feature>
<evidence type="ECO:0000259" key="5">
    <source>
        <dbReference type="Pfam" id="PF07729"/>
    </source>
</evidence>
<keyword evidence="3" id="KW-0804">Transcription</keyword>
<evidence type="ECO:0000256" key="4">
    <source>
        <dbReference type="SAM" id="Coils"/>
    </source>
</evidence>